<dbReference type="EMBL" id="CAMXCT020004775">
    <property type="protein sequence ID" value="CAL1163683.1"/>
    <property type="molecule type" value="Genomic_DNA"/>
</dbReference>
<protein>
    <submittedName>
        <fullName evidence="1">Uncharacterized protein</fullName>
    </submittedName>
</protein>
<reference evidence="1" key="1">
    <citation type="submission" date="2022-10" db="EMBL/GenBank/DDBJ databases">
        <authorList>
            <person name="Chen Y."/>
            <person name="Dougan E. K."/>
            <person name="Chan C."/>
            <person name="Rhodes N."/>
            <person name="Thang M."/>
        </authorList>
    </citation>
    <scope>NUCLEOTIDE SEQUENCE</scope>
</reference>
<dbReference type="EMBL" id="CAMXCT030004775">
    <property type="protein sequence ID" value="CAL4797620.1"/>
    <property type="molecule type" value="Genomic_DNA"/>
</dbReference>
<evidence type="ECO:0000313" key="1">
    <source>
        <dbReference type="EMBL" id="CAI4010308.1"/>
    </source>
</evidence>
<keyword evidence="3" id="KW-1185">Reference proteome</keyword>
<sequence length="287" mass="32887">MRLERQGSCYWSIWRTLDKNQAERGGQPLSYNGYLFAYFGFRADAKARKECHKFERNYQCNQICEVCLAERPNKYGDPALTFKNFYSDAAHLLTSLTHAEYLATSNHQSPWENMPGFHVKSCFRDPMHTLFLGTAKDLLASCLGLWCRNGYIEGPNLAEQLRWVSATQREYCKAAGLRATFKTFTPANTNLDKRSEFPEIGSAFKAATIKTSIWFFAKLSSEIAASNPEDQQLQLVATCLWNLQKSLEILDHNDIILPTYDAKVAKSTKFNYVEVQMPFLTYAPSWF</sequence>
<dbReference type="AlphaFoldDB" id="A0A9P1DKH7"/>
<dbReference type="EMBL" id="CAMXCT010004775">
    <property type="protein sequence ID" value="CAI4010308.1"/>
    <property type="molecule type" value="Genomic_DNA"/>
</dbReference>
<reference evidence="2 3" key="2">
    <citation type="submission" date="2024-05" db="EMBL/GenBank/DDBJ databases">
        <authorList>
            <person name="Chen Y."/>
            <person name="Shah S."/>
            <person name="Dougan E. K."/>
            <person name="Thang M."/>
            <person name="Chan C."/>
        </authorList>
    </citation>
    <scope>NUCLEOTIDE SEQUENCE [LARGE SCALE GENOMIC DNA]</scope>
</reference>
<accession>A0A9P1DKH7</accession>
<dbReference type="OrthoDB" id="471769at2759"/>
<gene>
    <name evidence="1" type="ORF">C1SCF055_LOCUS35586</name>
</gene>
<dbReference type="Proteomes" id="UP001152797">
    <property type="component" value="Unassembled WGS sequence"/>
</dbReference>
<proteinExistence type="predicted"/>
<name>A0A9P1DKH7_9DINO</name>
<evidence type="ECO:0000313" key="3">
    <source>
        <dbReference type="Proteomes" id="UP001152797"/>
    </source>
</evidence>
<comment type="caution">
    <text evidence="1">The sequence shown here is derived from an EMBL/GenBank/DDBJ whole genome shotgun (WGS) entry which is preliminary data.</text>
</comment>
<organism evidence="1">
    <name type="scientific">Cladocopium goreaui</name>
    <dbReference type="NCBI Taxonomy" id="2562237"/>
    <lineage>
        <taxon>Eukaryota</taxon>
        <taxon>Sar</taxon>
        <taxon>Alveolata</taxon>
        <taxon>Dinophyceae</taxon>
        <taxon>Suessiales</taxon>
        <taxon>Symbiodiniaceae</taxon>
        <taxon>Cladocopium</taxon>
    </lineage>
</organism>
<evidence type="ECO:0000313" key="2">
    <source>
        <dbReference type="EMBL" id="CAL4797620.1"/>
    </source>
</evidence>